<sequence>MSALLLRWLNEELKLHQKVEVLERDASNGYILAEVLHLQGLEPQLETYEKSFSTAAKIHNMELLGQKFEALGIPFPVNTRRSIMMEDRSAVLQFLLQLKEFIRRRPKGRPDSARVKVIAPELPAEAPAPVKSDLPPRDVEERFIVSTTKRFHPKEVRFHKGVDMAVHLRKFEQAQWQAEIELDDVTKADKNANSAAGYAAARAHLQEKAKFMREWDREHHEKWKHSQRDDLRLELTLEARRQIRAETKLAESQQDAAVGVVEFERNMNRLGLASGGAEPSLRAIPANDAGALTHFRGLEKRVEDLGFRPSNNVKMMRELRKRRKAQLAAEKDRRMRRQKALAEQKKVSHETVRLQDDAPNNIQSEIQQPMTESIAESELVVDPREKYLDDKRAELEENYARLREFGSVRREEDMKVLEELRAATRKKEQLHKWDICSDAVDALVSLATAIVSSRDTLDIDSLKKQVFLQIAPSLPPLWDQGGQEQRFGLDASIRNFLSNADVWATLPLQTRPTTYDVKADIQALAESWEHPAEALDTSWNHPPSFIFMSSFTEDESGVELARRVATEHHLAFLQLDQLVDECVKMSYDPQKLGDQISTLSDREISALRQKNTPIPDTMAADIVGKAIALCRREASVAPLNDGSELPFSAPTGCMLHNFPRLLEKIILSDLATEEGNLSNATNQEGVSGLPEEAATPAVVSAWNCVVSISPDLSPSTGPADGDKTLQGSDSTSGLVRPSSSKMVPAESQRKIAVDEELKARNEELRANLDASWSQTTRHIRIKREGLHRDVVTEAIHLCVDIYTQPSYKTIPAMIECAADAFPDQLTEARNKRRESMSLLDRVLWMRASKNIDLEEDAFTKLRSILQKLDESLYQKLREPMARIRSVVQAISALAVTAEQDLENELLDGADSFQVYLDQAATKLKATNGSSNSDLHERVITELEVLLGDMADFNRVAGNDFVDAVAQDPFPEVISVVDIVYQCLPTICFFLKDYIMQKLEVIRSQLYDSIPFLSESLQNSGRKVILSKLLAQEVMGIASELGGDKAGGGDQAQLAGHEVLNILGQVASEYSFHLVDEPPAPQYTLSETNVTTKEISRLLQQIALLCRFADRLRQTAGQLYASDLRRLQQAVQDDIHKKDSSIAAVVADIRTHNSAVWPIRDLKLDSVSAISTRLPRVQKENFLSVSQLSALVQACENWELSDPIAAGAFGGTAIASDVFVALVLETAAKECFPARWRDASSVAAVTLQQCSNRGAVSWRNFVWSIVCIQFAGLPSLEDILAYEERAFSLPAVKRQRRVDDDPAIAHQNMFLSSADFWHLPLWFEERSRALGSHQAESLKRLVFQLFATPRNCNHATTPDQLESAIAVVYRDLWLVMKCLCCSNIICPTCRTLMFSEDEINGDGDENGEEGTGGEEDGEGDSEGDDDDDDDDSSSSSSEDEDGDDEGVIVQVVEGEDSDDDSDFEMDAAHDAERNVWPAAHRQ</sequence>
<feature type="region of interest" description="Disordered" evidence="1">
    <location>
        <begin position="713"/>
        <end position="749"/>
    </location>
</feature>
<feature type="compositionally biased region" description="Acidic residues" evidence="1">
    <location>
        <begin position="1452"/>
        <end position="1464"/>
    </location>
</feature>
<dbReference type="GO" id="GO:0005737">
    <property type="term" value="C:cytoplasm"/>
    <property type="evidence" value="ECO:0007669"/>
    <property type="project" value="UniProtKB-ARBA"/>
</dbReference>
<feature type="compositionally biased region" description="Acidic residues" evidence="1">
    <location>
        <begin position="1399"/>
        <end position="1445"/>
    </location>
</feature>
<reference evidence="3" key="1">
    <citation type="submission" date="2023-04" db="EMBL/GenBank/DDBJ databases">
        <title>Phytophthora lilii NBRC 32176.</title>
        <authorList>
            <person name="Ichikawa N."/>
            <person name="Sato H."/>
            <person name="Tonouchi N."/>
        </authorList>
    </citation>
    <scope>NUCLEOTIDE SEQUENCE</scope>
    <source>
        <strain evidence="3">NBRC 32176</strain>
    </source>
</reference>
<comment type="caution">
    <text evidence="3">The sequence shown here is derived from an EMBL/GenBank/DDBJ whole genome shotgun (WGS) entry which is preliminary data.</text>
</comment>
<protein>
    <submittedName>
        <fullName evidence="3">Unnamed protein product</fullName>
    </submittedName>
</protein>
<dbReference type="SUPFAM" id="SSF47576">
    <property type="entry name" value="Calponin-homology domain, CH-domain"/>
    <property type="match status" value="1"/>
</dbReference>
<accession>A0A9W6WRF4</accession>
<dbReference type="Gene3D" id="1.10.418.10">
    <property type="entry name" value="Calponin-like domain"/>
    <property type="match status" value="1"/>
</dbReference>
<feature type="region of interest" description="Disordered" evidence="1">
    <location>
        <begin position="1399"/>
        <end position="1481"/>
    </location>
</feature>
<dbReference type="InterPro" id="IPR001715">
    <property type="entry name" value="CH_dom"/>
</dbReference>
<dbReference type="Pfam" id="PF06294">
    <property type="entry name" value="CH_2"/>
    <property type="match status" value="1"/>
</dbReference>
<gene>
    <name evidence="3" type="ORF">Plil01_000483900</name>
</gene>
<evidence type="ECO:0000313" key="3">
    <source>
        <dbReference type="EMBL" id="GMF14608.1"/>
    </source>
</evidence>
<dbReference type="PANTHER" id="PTHR14919:SF0">
    <property type="entry name" value="SPERM FLAGELLAR PROTEIN 2"/>
    <property type="match status" value="1"/>
</dbReference>
<dbReference type="PROSITE" id="PS50021">
    <property type="entry name" value="CH"/>
    <property type="match status" value="1"/>
</dbReference>
<dbReference type="PANTHER" id="PTHR14919">
    <property type="entry name" value="KPL2-RELATED"/>
    <property type="match status" value="1"/>
</dbReference>
<feature type="compositionally biased region" description="Polar residues" evidence="1">
    <location>
        <begin position="725"/>
        <end position="741"/>
    </location>
</feature>
<feature type="domain" description="Calponin-homology (CH)" evidence="2">
    <location>
        <begin position="1"/>
        <end position="103"/>
    </location>
</feature>
<dbReference type="InterPro" id="IPR036872">
    <property type="entry name" value="CH_dom_sf"/>
</dbReference>
<dbReference type="InterPro" id="IPR052634">
    <property type="entry name" value="Sperm_flagellar-bone_growth"/>
</dbReference>
<dbReference type="InterPro" id="IPR010441">
    <property type="entry name" value="CH_2"/>
</dbReference>
<dbReference type="Proteomes" id="UP001165083">
    <property type="component" value="Unassembled WGS sequence"/>
</dbReference>
<evidence type="ECO:0000256" key="1">
    <source>
        <dbReference type="SAM" id="MobiDB-lite"/>
    </source>
</evidence>
<organism evidence="3 4">
    <name type="scientific">Phytophthora lilii</name>
    <dbReference type="NCBI Taxonomy" id="2077276"/>
    <lineage>
        <taxon>Eukaryota</taxon>
        <taxon>Sar</taxon>
        <taxon>Stramenopiles</taxon>
        <taxon>Oomycota</taxon>
        <taxon>Peronosporomycetes</taxon>
        <taxon>Peronosporales</taxon>
        <taxon>Peronosporaceae</taxon>
        <taxon>Phytophthora</taxon>
    </lineage>
</organism>
<dbReference type="OrthoDB" id="62528at2759"/>
<name>A0A9W6WRF4_9STRA</name>
<proteinExistence type="predicted"/>
<dbReference type="EMBL" id="BSXW01000202">
    <property type="protein sequence ID" value="GMF14608.1"/>
    <property type="molecule type" value="Genomic_DNA"/>
</dbReference>
<evidence type="ECO:0000259" key="2">
    <source>
        <dbReference type="PROSITE" id="PS50021"/>
    </source>
</evidence>
<evidence type="ECO:0000313" key="4">
    <source>
        <dbReference type="Proteomes" id="UP001165083"/>
    </source>
</evidence>
<keyword evidence="4" id="KW-1185">Reference proteome</keyword>